<gene>
    <name evidence="2" type="ORF">ABUL08_25910</name>
    <name evidence="1" type="ORF">VK199_25830</name>
</gene>
<protein>
    <submittedName>
        <fullName evidence="1">Uncharacterized protein</fullName>
    </submittedName>
</protein>
<accession>A0AAU7M6A7</accession>
<dbReference type="EMBL" id="CP157762">
    <property type="protein sequence ID" value="XBP92981.1"/>
    <property type="molecule type" value="Genomic_DNA"/>
</dbReference>
<evidence type="ECO:0000313" key="1">
    <source>
        <dbReference type="EMBL" id="XBP92981.1"/>
    </source>
</evidence>
<sequence>MAEIVRTATQVERQYTNDGDGPMRTMQVDVVVRGIAGWDASVIRDFVKGLDLAGAPGTALIERSDYGLTARWRERVDPPESPV</sequence>
<dbReference type="RefSeq" id="WP_350932606.1">
    <property type="nucleotide sequence ID" value="NZ_CP157762.1"/>
</dbReference>
<reference evidence="2" key="2">
    <citation type="submission" date="2024-06" db="EMBL/GenBank/DDBJ databases">
        <title>Micromonospora mangrovi CCTCC AA 2012012 genome sequences.</title>
        <authorList>
            <person name="Gao J."/>
        </authorList>
    </citation>
    <scope>NUCLEOTIDE SEQUENCE</scope>
    <source>
        <strain evidence="2">CCTCC AA 2012012</strain>
    </source>
</reference>
<reference evidence="1" key="1">
    <citation type="submission" date="2024-01" db="EMBL/GenBank/DDBJ databases">
        <title>The genome sequence of Micromonospora mangrovi CCTCC AA 2012012.</title>
        <authorList>
            <person name="Gao J."/>
        </authorList>
    </citation>
    <scope>NUCLEOTIDE SEQUENCE</scope>
    <source>
        <strain evidence="1">CCTCC AA 2012012</strain>
    </source>
</reference>
<evidence type="ECO:0000313" key="2">
    <source>
        <dbReference type="EMBL" id="XCH73678.1"/>
    </source>
</evidence>
<dbReference type="EMBL" id="CP159342">
    <property type="protein sequence ID" value="XCH73678.1"/>
    <property type="molecule type" value="Genomic_DNA"/>
</dbReference>
<dbReference type="AlphaFoldDB" id="A0AAU7M6A7"/>
<name>A0AAU7M6A7_9ACTN</name>
<proteinExistence type="predicted"/>
<organism evidence="1">
    <name type="scientific">Micromonospora sp. CCTCC AA 2012012</name>
    <dbReference type="NCBI Taxonomy" id="3111921"/>
    <lineage>
        <taxon>Bacteria</taxon>
        <taxon>Bacillati</taxon>
        <taxon>Actinomycetota</taxon>
        <taxon>Actinomycetes</taxon>
        <taxon>Micromonosporales</taxon>
        <taxon>Micromonosporaceae</taxon>
        <taxon>Micromonospora</taxon>
    </lineage>
</organism>